<gene>
    <name evidence="8" type="ORF">MHUMG1_03767</name>
</gene>
<sequence>MFRTESLGRGPSSRARIVMALTWTFWTFAILSVYLRFYVGLKCRHRVALDDWVMLLALACHTLFQAFLTLACVTGLGYPVDTMTLEEIIAMSKWQWGTVPVNILANTISRVSIAIMLVQIFGVHKWFRKAIAAVTATVTTLGLVNFIYVFFQAKPFQASWDVRIEPEWRLQPLAHYILIFIQCVLFALSDFMYAFFPVIFIWRLQLATRKKVGLIFIMTGSFITMMAAIGRVVIIRDTLTGSADSSLDSDRIFVMFGITSLLASVEGSLVIILGSLPKLKAATKLKSFEAISSSFSSLIGRLRTGGQSDAPSSATNYGRAESDIELCSSHGHGMVCSPACKHHCSARAVDMDSMASALPRGWENEFQAVEGHAVIYGPEAKNYV</sequence>
<dbReference type="Proteomes" id="UP000764110">
    <property type="component" value="Unassembled WGS sequence"/>
</dbReference>
<feature type="transmembrane region" description="Helical" evidence="6">
    <location>
        <begin position="130"/>
        <end position="153"/>
    </location>
</feature>
<feature type="transmembrane region" description="Helical" evidence="6">
    <location>
        <begin position="173"/>
        <end position="202"/>
    </location>
</feature>
<evidence type="ECO:0000256" key="5">
    <source>
        <dbReference type="ARBA" id="ARBA00038359"/>
    </source>
</evidence>
<comment type="similarity">
    <text evidence="5">Belongs to the SAT4 family.</text>
</comment>
<dbReference type="PANTHER" id="PTHR33048:SF146">
    <property type="entry name" value="INTEGRAL MEMBRANE PROTEIN"/>
    <property type="match status" value="1"/>
</dbReference>
<dbReference type="EMBL" id="JACEFI010000005">
    <property type="protein sequence ID" value="KAH0598469.1"/>
    <property type="molecule type" value="Genomic_DNA"/>
</dbReference>
<protein>
    <recommendedName>
        <fullName evidence="7">Rhodopsin domain-containing protein</fullName>
    </recommendedName>
</protein>
<feature type="transmembrane region" description="Helical" evidence="6">
    <location>
        <begin position="214"/>
        <end position="234"/>
    </location>
</feature>
<feature type="transmembrane region" description="Helical" evidence="6">
    <location>
        <begin position="20"/>
        <end position="41"/>
    </location>
</feature>
<comment type="subcellular location">
    <subcellularLocation>
        <location evidence="1">Membrane</location>
        <topology evidence="1">Multi-pass membrane protein</topology>
    </subcellularLocation>
</comment>
<reference evidence="8 9" key="1">
    <citation type="submission" date="2020-07" db="EMBL/GenBank/DDBJ databases">
        <title>Metarhizium humberi genome.</title>
        <authorList>
            <person name="Lysoe E."/>
        </authorList>
    </citation>
    <scope>NUCLEOTIDE SEQUENCE [LARGE SCALE GENOMIC DNA]</scope>
    <source>
        <strain evidence="8 9">ESALQ1638</strain>
    </source>
</reference>
<dbReference type="GO" id="GO:0016020">
    <property type="term" value="C:membrane"/>
    <property type="evidence" value="ECO:0007669"/>
    <property type="project" value="UniProtKB-SubCell"/>
</dbReference>
<organism evidence="8 9">
    <name type="scientific">Metarhizium humberi</name>
    <dbReference type="NCBI Taxonomy" id="2596975"/>
    <lineage>
        <taxon>Eukaryota</taxon>
        <taxon>Fungi</taxon>
        <taxon>Dikarya</taxon>
        <taxon>Ascomycota</taxon>
        <taxon>Pezizomycotina</taxon>
        <taxon>Sordariomycetes</taxon>
        <taxon>Hypocreomycetidae</taxon>
        <taxon>Hypocreales</taxon>
        <taxon>Clavicipitaceae</taxon>
        <taxon>Metarhizium</taxon>
    </lineage>
</organism>
<keyword evidence="4 6" id="KW-0472">Membrane</keyword>
<evidence type="ECO:0000259" key="7">
    <source>
        <dbReference type="Pfam" id="PF20684"/>
    </source>
</evidence>
<dbReference type="InterPro" id="IPR049326">
    <property type="entry name" value="Rhodopsin_dom_fungi"/>
</dbReference>
<evidence type="ECO:0000313" key="9">
    <source>
        <dbReference type="Proteomes" id="UP000764110"/>
    </source>
</evidence>
<feature type="domain" description="Rhodopsin" evidence="7">
    <location>
        <begin position="35"/>
        <end position="281"/>
    </location>
</feature>
<keyword evidence="9" id="KW-1185">Reference proteome</keyword>
<dbReference type="Pfam" id="PF20684">
    <property type="entry name" value="Fung_rhodopsin"/>
    <property type="match status" value="1"/>
</dbReference>
<evidence type="ECO:0000256" key="6">
    <source>
        <dbReference type="SAM" id="Phobius"/>
    </source>
</evidence>
<dbReference type="AlphaFoldDB" id="A0A9P8S8D9"/>
<name>A0A9P8S8D9_9HYPO</name>
<comment type="caution">
    <text evidence="8">The sequence shown here is derived from an EMBL/GenBank/DDBJ whole genome shotgun (WGS) entry which is preliminary data.</text>
</comment>
<evidence type="ECO:0000313" key="8">
    <source>
        <dbReference type="EMBL" id="KAH0598469.1"/>
    </source>
</evidence>
<evidence type="ECO:0000256" key="4">
    <source>
        <dbReference type="ARBA" id="ARBA00023136"/>
    </source>
</evidence>
<evidence type="ECO:0000256" key="2">
    <source>
        <dbReference type="ARBA" id="ARBA00022692"/>
    </source>
</evidence>
<feature type="transmembrane region" description="Helical" evidence="6">
    <location>
        <begin position="53"/>
        <end position="78"/>
    </location>
</feature>
<evidence type="ECO:0000256" key="1">
    <source>
        <dbReference type="ARBA" id="ARBA00004141"/>
    </source>
</evidence>
<evidence type="ECO:0000256" key="3">
    <source>
        <dbReference type="ARBA" id="ARBA00022989"/>
    </source>
</evidence>
<dbReference type="InterPro" id="IPR052337">
    <property type="entry name" value="SAT4-like"/>
</dbReference>
<feature type="transmembrane region" description="Helical" evidence="6">
    <location>
        <begin position="254"/>
        <end position="276"/>
    </location>
</feature>
<accession>A0A9P8S8D9</accession>
<keyword evidence="2 6" id="KW-0812">Transmembrane</keyword>
<keyword evidence="3 6" id="KW-1133">Transmembrane helix</keyword>
<dbReference type="PANTHER" id="PTHR33048">
    <property type="entry name" value="PTH11-LIKE INTEGRAL MEMBRANE PROTEIN (AFU_ORTHOLOGUE AFUA_5G11245)"/>
    <property type="match status" value="1"/>
</dbReference>
<feature type="transmembrane region" description="Helical" evidence="6">
    <location>
        <begin position="98"/>
        <end position="118"/>
    </location>
</feature>
<proteinExistence type="inferred from homology"/>